<keyword evidence="4 7" id="KW-0540">Nuclease</keyword>
<comment type="subunit">
    <text evidence="2 7">Heterodimer of SbcC and SbcD.</text>
</comment>
<keyword evidence="7" id="KW-0255">Endonuclease</keyword>
<dbReference type="CDD" id="cd00840">
    <property type="entry name" value="MPP_Mre11_N"/>
    <property type="match status" value="1"/>
</dbReference>
<dbReference type="AlphaFoldDB" id="A0A6S6SI96"/>
<proteinExistence type="inferred from homology"/>
<keyword evidence="5 7" id="KW-0378">Hydrolase</keyword>
<dbReference type="GO" id="GO:0006260">
    <property type="term" value="P:DNA replication"/>
    <property type="evidence" value="ECO:0007669"/>
    <property type="project" value="UniProtKB-KW"/>
</dbReference>
<dbReference type="NCBIfam" id="TIGR00619">
    <property type="entry name" value="sbcd"/>
    <property type="match status" value="1"/>
</dbReference>
<evidence type="ECO:0000313" key="10">
    <source>
        <dbReference type="EMBL" id="CAA6807096.1"/>
    </source>
</evidence>
<dbReference type="GO" id="GO:0008408">
    <property type="term" value="F:3'-5' exonuclease activity"/>
    <property type="evidence" value="ECO:0007669"/>
    <property type="project" value="InterPro"/>
</dbReference>
<evidence type="ECO:0000256" key="3">
    <source>
        <dbReference type="ARBA" id="ARBA00013365"/>
    </source>
</evidence>
<evidence type="ECO:0000256" key="6">
    <source>
        <dbReference type="ARBA" id="ARBA00022839"/>
    </source>
</evidence>
<dbReference type="InterPro" id="IPR029052">
    <property type="entry name" value="Metallo-depent_PP-like"/>
</dbReference>
<feature type="domain" description="Calcineurin-like phosphoesterase" evidence="8">
    <location>
        <begin position="1"/>
        <end position="229"/>
    </location>
</feature>
<dbReference type="GO" id="GO:0006310">
    <property type="term" value="P:DNA recombination"/>
    <property type="evidence" value="ECO:0007669"/>
    <property type="project" value="UniProtKB-KW"/>
</dbReference>
<dbReference type="InterPro" id="IPR004843">
    <property type="entry name" value="Calcineurin-like_PHP"/>
</dbReference>
<feature type="domain" description="Nuclease SbcCD subunit D C-terminal" evidence="9">
    <location>
        <begin position="278"/>
        <end position="368"/>
    </location>
</feature>
<comment type="similarity">
    <text evidence="1 7">Belongs to the SbcD family.</text>
</comment>
<evidence type="ECO:0000256" key="7">
    <source>
        <dbReference type="RuleBase" id="RU363069"/>
    </source>
</evidence>
<dbReference type="InterPro" id="IPR004593">
    <property type="entry name" value="SbcD"/>
</dbReference>
<dbReference type="InterPro" id="IPR041796">
    <property type="entry name" value="Mre11_N"/>
</dbReference>
<protein>
    <recommendedName>
        <fullName evidence="3 7">Nuclease SbcCD subunit D</fullName>
    </recommendedName>
</protein>
<dbReference type="Gene3D" id="3.60.21.10">
    <property type="match status" value="1"/>
</dbReference>
<organism evidence="10">
    <name type="scientific">uncultured Campylobacterales bacterium</name>
    <dbReference type="NCBI Taxonomy" id="352960"/>
    <lineage>
        <taxon>Bacteria</taxon>
        <taxon>Pseudomonadati</taxon>
        <taxon>Campylobacterota</taxon>
        <taxon>Epsilonproteobacteria</taxon>
        <taxon>Campylobacterales</taxon>
        <taxon>environmental samples</taxon>
    </lineage>
</organism>
<gene>
    <name evidence="7" type="primary">sbcD</name>
    <name evidence="10" type="ORF">HELGO_WM13875</name>
</gene>
<dbReference type="InterPro" id="IPR050535">
    <property type="entry name" value="DNA_Repair-Maintenance_Comp"/>
</dbReference>
<evidence type="ECO:0000256" key="5">
    <source>
        <dbReference type="ARBA" id="ARBA00022801"/>
    </source>
</evidence>
<keyword evidence="7" id="KW-0235">DNA replication</keyword>
<reference evidence="10" key="1">
    <citation type="submission" date="2020-01" db="EMBL/GenBank/DDBJ databases">
        <authorList>
            <person name="Meier V. D."/>
            <person name="Meier V D."/>
        </authorList>
    </citation>
    <scope>NUCLEOTIDE SEQUENCE</scope>
    <source>
        <strain evidence="10">HLG_WM_MAG_12</strain>
    </source>
</reference>
<evidence type="ECO:0000259" key="8">
    <source>
        <dbReference type="Pfam" id="PF00149"/>
    </source>
</evidence>
<dbReference type="SUPFAM" id="SSF56300">
    <property type="entry name" value="Metallo-dependent phosphatases"/>
    <property type="match status" value="1"/>
</dbReference>
<dbReference type="InterPro" id="IPR026843">
    <property type="entry name" value="SbcD_C"/>
</dbReference>
<dbReference type="EMBL" id="CACVAW010000024">
    <property type="protein sequence ID" value="CAA6807096.1"/>
    <property type="molecule type" value="Genomic_DNA"/>
</dbReference>
<dbReference type="Pfam" id="PF00149">
    <property type="entry name" value="Metallophos"/>
    <property type="match status" value="1"/>
</dbReference>
<comment type="function">
    <text evidence="7">SbcCD cleaves DNA hairpin structures. These structures can inhibit DNA replication and are intermediates in certain DNA recombination reactions. The complex acts as a 3'-&gt;5' double strand exonuclease that can open hairpins. It also has a 5' single-strand endonuclease activity.</text>
</comment>
<dbReference type="GO" id="GO:0004519">
    <property type="term" value="F:endonuclease activity"/>
    <property type="evidence" value="ECO:0007669"/>
    <property type="project" value="UniProtKB-KW"/>
</dbReference>
<evidence type="ECO:0000256" key="4">
    <source>
        <dbReference type="ARBA" id="ARBA00022722"/>
    </source>
</evidence>
<accession>A0A6S6SI96</accession>
<evidence type="ECO:0000259" key="9">
    <source>
        <dbReference type="Pfam" id="PF12320"/>
    </source>
</evidence>
<evidence type="ECO:0000256" key="1">
    <source>
        <dbReference type="ARBA" id="ARBA00010555"/>
    </source>
</evidence>
<evidence type="ECO:0000256" key="2">
    <source>
        <dbReference type="ARBA" id="ARBA00011322"/>
    </source>
</evidence>
<dbReference type="PANTHER" id="PTHR30337:SF0">
    <property type="entry name" value="NUCLEASE SBCCD SUBUNIT D"/>
    <property type="match status" value="1"/>
</dbReference>
<keyword evidence="7" id="KW-0233">DNA recombination</keyword>
<name>A0A6S6SI96_9BACT</name>
<keyword evidence="6 7" id="KW-0269">Exonuclease</keyword>
<sequence>MRILHTSDWHIGQKFMGKSRAEEHKAFLSWLTEIIKKENIDVLIVAGDIFDTGNPPNYALELYYNFLKQLFAIENLYVIITAGNHDSISTLKAPKQLLEFMNVYVITSGDVDENELIPIYKKDKLQGVVCAVPFLRDSIVRESVSGQTTNEKESSLNTGIKQHYIDIYKEAIKLTAKDNLPIIATGHLTTLGSRTSESEKDIYIGGTLDIGSDFLGKYFDYVALGHLHINQIVGCNHVRYSGSPIPLSFSEANQKKKINIVEFKNEKVNVKEIEIPNKRKLQVLRGNLESVLKELEKIEDKTTWIEIHLNDDNPMSANQEIREYADKNEFIILAIKIDKTQKKLEAKELKVTSLDELTPTDVFTRRLDIEELEDKEFVEELTLSFKKIYEKVSTQ</sequence>
<dbReference type="PANTHER" id="PTHR30337">
    <property type="entry name" value="COMPONENT OF ATP-DEPENDENT DSDNA EXONUCLEASE"/>
    <property type="match status" value="1"/>
</dbReference>
<dbReference type="Pfam" id="PF12320">
    <property type="entry name" value="SbcD_C"/>
    <property type="match status" value="1"/>
</dbReference>